<dbReference type="CDD" id="cd06223">
    <property type="entry name" value="PRTases_typeI"/>
    <property type="match status" value="1"/>
</dbReference>
<keyword evidence="3" id="KW-1185">Reference proteome</keyword>
<dbReference type="SUPFAM" id="SSF53271">
    <property type="entry name" value="PRTase-like"/>
    <property type="match status" value="1"/>
</dbReference>
<dbReference type="PANTHER" id="PTHR47505">
    <property type="entry name" value="DNA UTILIZATION PROTEIN YHGH"/>
    <property type="match status" value="1"/>
</dbReference>
<dbReference type="PANTHER" id="PTHR47505:SF1">
    <property type="entry name" value="DNA UTILIZATION PROTEIN YHGH"/>
    <property type="match status" value="1"/>
</dbReference>
<comment type="caution">
    <text evidence="2">The sequence shown here is derived from an EMBL/GenBank/DDBJ whole genome shotgun (WGS) entry which is preliminary data.</text>
</comment>
<reference evidence="2 3" key="1">
    <citation type="submission" date="2019-01" db="EMBL/GenBank/DDBJ databases">
        <title>Draft genome sequences of the type strains of six Macrococcus species.</title>
        <authorList>
            <person name="Mazhar S."/>
            <person name="Altermann E."/>
            <person name="Hill C."/>
            <person name="Mcauliffe O."/>
        </authorList>
    </citation>
    <scope>NUCLEOTIDE SEQUENCE [LARGE SCALE GENOMIC DNA]</scope>
    <source>
        <strain evidence="2 3">ATCC 51828</strain>
    </source>
</reference>
<dbReference type="EMBL" id="SCWD01000001">
    <property type="protein sequence ID" value="TDM03676.1"/>
    <property type="molecule type" value="Genomic_DNA"/>
</dbReference>
<sequence length="223" mass="25471">MAGLKCLICFEVIKEPLFLSNYFSVPPVLCEACRSLLQELEGRRCTHCWRKLLADEADCTDCSFMHRHFTPLDTIHVLYDYNDFMKELIHCYKGRGDVRLAAVFAELLRAQHKTIASYDCIIPLPTSEDKLNSRGFSQIEAILEESRYSFCQPLKMAGRTKQSMLTKRERLQQENPFTVIAPVEGRVLIVDDIYTTGLTVHRAAEVLRHENVSAIGVLAFARP</sequence>
<dbReference type="OrthoDB" id="9779910at2"/>
<dbReference type="InterPro" id="IPR051910">
    <property type="entry name" value="ComF/GntX_DNA_util-trans"/>
</dbReference>
<dbReference type="InterPro" id="IPR000836">
    <property type="entry name" value="PRTase_dom"/>
</dbReference>
<dbReference type="AlphaFoldDB" id="A0A9Q8CLA1"/>
<dbReference type="Gene3D" id="3.40.50.2020">
    <property type="match status" value="1"/>
</dbReference>
<evidence type="ECO:0000313" key="3">
    <source>
        <dbReference type="Proteomes" id="UP000295280"/>
    </source>
</evidence>
<protein>
    <submittedName>
        <fullName evidence="2">ComF family protein</fullName>
    </submittedName>
</protein>
<name>A0A9Q8CLA1_9STAP</name>
<dbReference type="RefSeq" id="WP_133416540.1">
    <property type="nucleotide sequence ID" value="NZ_SCWD01000001.1"/>
</dbReference>
<accession>A0A9Q8CLA1</accession>
<evidence type="ECO:0000256" key="1">
    <source>
        <dbReference type="ARBA" id="ARBA00008007"/>
    </source>
</evidence>
<gene>
    <name evidence="2" type="ORF">ERX40_00480</name>
</gene>
<dbReference type="Proteomes" id="UP000295280">
    <property type="component" value="Unassembled WGS sequence"/>
</dbReference>
<dbReference type="InterPro" id="IPR029057">
    <property type="entry name" value="PRTase-like"/>
</dbReference>
<comment type="similarity">
    <text evidence="1">Belongs to the ComF/GntX family.</text>
</comment>
<proteinExistence type="inferred from homology"/>
<evidence type="ECO:0000313" key="2">
    <source>
        <dbReference type="EMBL" id="TDM03676.1"/>
    </source>
</evidence>
<organism evidence="2 3">
    <name type="scientific">Macrococcus carouselicus</name>
    <dbReference type="NCBI Taxonomy" id="69969"/>
    <lineage>
        <taxon>Bacteria</taxon>
        <taxon>Bacillati</taxon>
        <taxon>Bacillota</taxon>
        <taxon>Bacilli</taxon>
        <taxon>Bacillales</taxon>
        <taxon>Staphylococcaceae</taxon>
        <taxon>Macrococcus</taxon>
    </lineage>
</organism>